<keyword evidence="1" id="KW-0175">Coiled coil</keyword>
<evidence type="ECO:0000256" key="1">
    <source>
        <dbReference type="SAM" id="Coils"/>
    </source>
</evidence>
<keyword evidence="4" id="KW-1185">Reference proteome</keyword>
<sequence length="306" mass="35075">MKFLVGILLVVIGLASTAPLDSPANGLAIEDFDDFLLELGLFSEENVRVDEDVETQLKDRFEYILEKIKEAIDDGKAVKEDLLTKLKEIKAKLKSKVGDKAKALVHKIKESGRNYLRNFLKGLGLSKRDIEERSQAILDTEEKSLEEVQKELKERFDEVLNKIKDAIDQGKNVKEDMLKKMKDLRQKMKDMNLELGNKSKAILDKIKDKGRDFLKDILKKLGFKADALLAENQRSADIDIFGMIDQLKDLIKEKFNPEKLKVIVEKYLGKGSGAAEELINALKEKGEKRKQKILEWIERIFKENQE</sequence>
<reference evidence="3 4" key="1">
    <citation type="journal article" date="2022" name="Nat. Ecol. Evol.">
        <title>A masculinizing supergene underlies an exaggerated male reproductive morph in a spider.</title>
        <authorList>
            <person name="Hendrickx F."/>
            <person name="De Corte Z."/>
            <person name="Sonet G."/>
            <person name="Van Belleghem S.M."/>
            <person name="Kostlbacher S."/>
            <person name="Vangestel C."/>
        </authorList>
    </citation>
    <scope>NUCLEOTIDE SEQUENCE [LARGE SCALE GENOMIC DNA]</scope>
    <source>
        <strain evidence="3">W744_W776</strain>
    </source>
</reference>
<gene>
    <name evidence="3" type="ORF">JTE90_026403</name>
</gene>
<dbReference type="AlphaFoldDB" id="A0AAV6VFF0"/>
<evidence type="ECO:0000313" key="4">
    <source>
        <dbReference type="Proteomes" id="UP000827092"/>
    </source>
</evidence>
<feature type="chain" id="PRO_5043933262" evidence="2">
    <location>
        <begin position="18"/>
        <end position="306"/>
    </location>
</feature>
<dbReference type="EMBL" id="JAFNEN010000099">
    <property type="protein sequence ID" value="KAG8194762.1"/>
    <property type="molecule type" value="Genomic_DNA"/>
</dbReference>
<accession>A0AAV6VFF0</accession>
<dbReference type="Proteomes" id="UP000827092">
    <property type="component" value="Unassembled WGS sequence"/>
</dbReference>
<name>A0AAV6VFF0_9ARAC</name>
<keyword evidence="2" id="KW-0732">Signal</keyword>
<dbReference type="SUPFAM" id="SSF58113">
    <property type="entry name" value="Apolipoprotein A-I"/>
    <property type="match status" value="1"/>
</dbReference>
<comment type="caution">
    <text evidence="3">The sequence shown here is derived from an EMBL/GenBank/DDBJ whole genome shotgun (WGS) entry which is preliminary data.</text>
</comment>
<evidence type="ECO:0000256" key="2">
    <source>
        <dbReference type="SAM" id="SignalP"/>
    </source>
</evidence>
<feature type="coiled-coil region" evidence="1">
    <location>
        <begin position="131"/>
        <end position="201"/>
    </location>
</feature>
<protein>
    <submittedName>
        <fullName evidence="3">Uncharacterized protein</fullName>
    </submittedName>
</protein>
<proteinExistence type="predicted"/>
<feature type="signal peptide" evidence="2">
    <location>
        <begin position="1"/>
        <end position="17"/>
    </location>
</feature>
<evidence type="ECO:0000313" key="3">
    <source>
        <dbReference type="EMBL" id="KAG8194762.1"/>
    </source>
</evidence>
<organism evidence="3 4">
    <name type="scientific">Oedothorax gibbosus</name>
    <dbReference type="NCBI Taxonomy" id="931172"/>
    <lineage>
        <taxon>Eukaryota</taxon>
        <taxon>Metazoa</taxon>
        <taxon>Ecdysozoa</taxon>
        <taxon>Arthropoda</taxon>
        <taxon>Chelicerata</taxon>
        <taxon>Arachnida</taxon>
        <taxon>Araneae</taxon>
        <taxon>Araneomorphae</taxon>
        <taxon>Entelegynae</taxon>
        <taxon>Araneoidea</taxon>
        <taxon>Linyphiidae</taxon>
        <taxon>Erigoninae</taxon>
        <taxon>Oedothorax</taxon>
    </lineage>
</organism>